<dbReference type="InterPro" id="IPR036779">
    <property type="entry name" value="LysM_dom_sf"/>
</dbReference>
<comment type="caution">
    <text evidence="6">The sequence shown here is derived from an EMBL/GenBank/DDBJ whole genome shotgun (WGS) entry which is preliminary data.</text>
</comment>
<dbReference type="GO" id="GO:0016998">
    <property type="term" value="P:cell wall macromolecule catabolic process"/>
    <property type="evidence" value="ECO:0007669"/>
    <property type="project" value="InterPro"/>
</dbReference>
<sequence>MIPVRHKFSKWLTAVAVIVAAFVVGTGAVNSTHAAKTYGPDWSKYQGAYGTYARKDDKFVVSQIGGYYNGSFVPQSTYPTQIASATAAGKYGQTYIYAEFSTRAQADEMLAYYLPKVQTPKGSVVALDVESGSPNTDAVNYALQKVKDAGYTPLLYGYKSFLTAHLDLTSLAKTWPLWLAEYPDYQVRTEPDYNFFPSFDNVQVFQFTSTAKAGGLDENVDFNGLMSSGYNGRTTASDGKTTVHPATTTPAIEAGQQANNTAKRDLKAGDVVKVNLGATRWETGQGIPSWVRGKTYTVSAVSGTRVLLGGIMSWANRSDVEILATTSVPSVSSGSTYTVQSGDSWWSIAYKYGMSMYTLASKNGKTINSVIHPGDVLRVSGTSYSSVASHTYYTVRSGDSFWSIASKYGISIYTLAANNGKSIYSLIYPGESLYIR</sequence>
<dbReference type="GO" id="GO:0009253">
    <property type="term" value="P:peptidoglycan catabolic process"/>
    <property type="evidence" value="ECO:0007669"/>
    <property type="project" value="InterPro"/>
</dbReference>
<dbReference type="CDD" id="cd00118">
    <property type="entry name" value="LysM"/>
    <property type="match status" value="2"/>
</dbReference>
<keyword evidence="7" id="KW-1185">Reference proteome</keyword>
<dbReference type="Pfam" id="PF01183">
    <property type="entry name" value="Glyco_hydro_25"/>
    <property type="match status" value="1"/>
</dbReference>
<organism evidence="6 7">
    <name type="scientific">Lacticaseibacillus pantheris DSM 15945 = JCM 12539 = NBRC 106106</name>
    <dbReference type="NCBI Taxonomy" id="1423783"/>
    <lineage>
        <taxon>Bacteria</taxon>
        <taxon>Bacillati</taxon>
        <taxon>Bacillota</taxon>
        <taxon>Bacilli</taxon>
        <taxon>Lactobacillales</taxon>
        <taxon>Lactobacillaceae</taxon>
        <taxon>Lacticaseibacillus</taxon>
    </lineage>
</organism>
<keyword evidence="3" id="KW-0326">Glycosidase</keyword>
<feature type="domain" description="LysM" evidence="5">
    <location>
        <begin position="391"/>
        <end position="435"/>
    </location>
</feature>
<dbReference type="InterPro" id="IPR017853">
    <property type="entry name" value="GH"/>
</dbReference>
<gene>
    <name evidence="6" type="ORF">FC50_GL002219</name>
</gene>
<feature type="chain" id="PRO_5006411335" evidence="4">
    <location>
        <begin position="35"/>
        <end position="436"/>
    </location>
</feature>
<dbReference type="PROSITE" id="PS51782">
    <property type="entry name" value="LYSM"/>
    <property type="match status" value="2"/>
</dbReference>
<dbReference type="SMART" id="SM00257">
    <property type="entry name" value="LysM"/>
    <property type="match status" value="2"/>
</dbReference>
<evidence type="ECO:0000313" key="6">
    <source>
        <dbReference type="EMBL" id="KRL84372.1"/>
    </source>
</evidence>
<feature type="signal peptide" evidence="4">
    <location>
        <begin position="1"/>
        <end position="34"/>
    </location>
</feature>
<evidence type="ECO:0000256" key="4">
    <source>
        <dbReference type="SAM" id="SignalP"/>
    </source>
</evidence>
<dbReference type="InterPro" id="IPR018077">
    <property type="entry name" value="Glyco_hydro_fam25_subgr"/>
</dbReference>
<evidence type="ECO:0000256" key="3">
    <source>
        <dbReference type="ARBA" id="ARBA00023295"/>
    </source>
</evidence>
<dbReference type="PROSITE" id="PS51904">
    <property type="entry name" value="GLYCOSYL_HYDROL_F25_2"/>
    <property type="match status" value="1"/>
</dbReference>
<feature type="domain" description="LysM" evidence="5">
    <location>
        <begin position="335"/>
        <end position="379"/>
    </location>
</feature>
<evidence type="ECO:0000259" key="5">
    <source>
        <dbReference type="PROSITE" id="PS51782"/>
    </source>
</evidence>
<dbReference type="Proteomes" id="UP000051922">
    <property type="component" value="Unassembled WGS sequence"/>
</dbReference>
<proteinExistence type="inferred from homology"/>
<keyword evidence="2" id="KW-0378">Hydrolase</keyword>
<dbReference type="AlphaFoldDB" id="A0A0R1TVY9"/>
<dbReference type="STRING" id="1423783.FC50_GL002219"/>
<evidence type="ECO:0000256" key="1">
    <source>
        <dbReference type="ARBA" id="ARBA00010646"/>
    </source>
</evidence>
<evidence type="ECO:0000313" key="7">
    <source>
        <dbReference type="Proteomes" id="UP000051922"/>
    </source>
</evidence>
<name>A0A0R1TVY9_9LACO</name>
<keyword evidence="4" id="KW-0732">Signal</keyword>
<dbReference type="SUPFAM" id="SSF51445">
    <property type="entry name" value="(Trans)glycosidases"/>
    <property type="match status" value="1"/>
</dbReference>
<accession>A0A0R1TVY9</accession>
<dbReference type="EMBL" id="AZFJ01000062">
    <property type="protein sequence ID" value="KRL84372.1"/>
    <property type="molecule type" value="Genomic_DNA"/>
</dbReference>
<dbReference type="Gene3D" id="3.10.350.10">
    <property type="entry name" value="LysM domain"/>
    <property type="match status" value="2"/>
</dbReference>
<dbReference type="InterPro" id="IPR002053">
    <property type="entry name" value="Glyco_hydro_25"/>
</dbReference>
<dbReference type="SMART" id="SM00641">
    <property type="entry name" value="Glyco_25"/>
    <property type="match status" value="1"/>
</dbReference>
<comment type="similarity">
    <text evidence="1">Belongs to the glycosyl hydrolase 25 family.</text>
</comment>
<dbReference type="PATRIC" id="fig|1423783.4.peg.2272"/>
<dbReference type="PANTHER" id="PTHR33734">
    <property type="entry name" value="LYSM DOMAIN-CONTAINING GPI-ANCHORED PROTEIN 2"/>
    <property type="match status" value="1"/>
</dbReference>
<dbReference type="Gene3D" id="3.20.20.80">
    <property type="entry name" value="Glycosidases"/>
    <property type="match status" value="1"/>
</dbReference>
<dbReference type="GO" id="GO:0003796">
    <property type="term" value="F:lysozyme activity"/>
    <property type="evidence" value="ECO:0007669"/>
    <property type="project" value="InterPro"/>
</dbReference>
<dbReference type="SUPFAM" id="SSF54106">
    <property type="entry name" value="LysM domain"/>
    <property type="match status" value="2"/>
</dbReference>
<reference evidence="6 7" key="1">
    <citation type="journal article" date="2015" name="Genome Announc.">
        <title>Expanding the biotechnology potential of lactobacilli through comparative genomics of 213 strains and associated genera.</title>
        <authorList>
            <person name="Sun Z."/>
            <person name="Harris H.M."/>
            <person name="McCann A."/>
            <person name="Guo C."/>
            <person name="Argimon S."/>
            <person name="Zhang W."/>
            <person name="Yang X."/>
            <person name="Jeffery I.B."/>
            <person name="Cooney J.C."/>
            <person name="Kagawa T.F."/>
            <person name="Liu W."/>
            <person name="Song Y."/>
            <person name="Salvetti E."/>
            <person name="Wrobel A."/>
            <person name="Rasinkangas P."/>
            <person name="Parkhill J."/>
            <person name="Rea M.C."/>
            <person name="O'Sullivan O."/>
            <person name="Ritari J."/>
            <person name="Douillard F.P."/>
            <person name="Paul Ross R."/>
            <person name="Yang R."/>
            <person name="Briner A.E."/>
            <person name="Felis G.E."/>
            <person name="de Vos W.M."/>
            <person name="Barrangou R."/>
            <person name="Klaenhammer T.R."/>
            <person name="Caufield P.W."/>
            <person name="Cui Y."/>
            <person name="Zhang H."/>
            <person name="O'Toole P.W."/>
        </authorList>
    </citation>
    <scope>NUCLEOTIDE SEQUENCE [LARGE SCALE GENOMIC DNA]</scope>
    <source>
        <strain evidence="6 7">DSM 15945</strain>
    </source>
</reference>
<evidence type="ECO:0000256" key="2">
    <source>
        <dbReference type="ARBA" id="ARBA00022801"/>
    </source>
</evidence>
<dbReference type="InterPro" id="IPR018392">
    <property type="entry name" value="LysM"/>
</dbReference>
<dbReference type="GO" id="GO:0008932">
    <property type="term" value="F:lytic endotransglycosylase activity"/>
    <property type="evidence" value="ECO:0007669"/>
    <property type="project" value="TreeGrafter"/>
</dbReference>
<protein>
    <submittedName>
        <fullName evidence="6">Lysin</fullName>
    </submittedName>
</protein>
<dbReference type="Pfam" id="PF01476">
    <property type="entry name" value="LysM"/>
    <property type="match status" value="2"/>
</dbReference>
<dbReference type="PANTHER" id="PTHR33734:SF22">
    <property type="entry name" value="MEMBRANE-BOUND LYTIC MUREIN TRANSGLYCOSYLASE D"/>
    <property type="match status" value="1"/>
</dbReference>